<dbReference type="AlphaFoldDB" id="A0A6N4R4W7"/>
<organism evidence="2 3">
    <name type="scientific">Blastochloris viridis</name>
    <name type="common">Rhodopseudomonas viridis</name>
    <dbReference type="NCBI Taxonomy" id="1079"/>
    <lineage>
        <taxon>Bacteria</taxon>
        <taxon>Pseudomonadati</taxon>
        <taxon>Pseudomonadota</taxon>
        <taxon>Alphaproteobacteria</taxon>
        <taxon>Hyphomicrobiales</taxon>
        <taxon>Blastochloridaceae</taxon>
        <taxon>Blastochloris</taxon>
    </lineage>
</organism>
<protein>
    <submittedName>
        <fullName evidence="2">Uncharacterized protein</fullName>
    </submittedName>
</protein>
<comment type="caution">
    <text evidence="2">The sequence shown here is derived from an EMBL/GenBank/DDBJ whole genome shotgun (WGS) entry which is preliminary data.</text>
</comment>
<evidence type="ECO:0000313" key="3">
    <source>
        <dbReference type="Proteomes" id="UP000320948"/>
    </source>
</evidence>
<dbReference type="EMBL" id="VAFM01000001">
    <property type="protein sequence ID" value="TKW61786.1"/>
    <property type="molecule type" value="Genomic_DNA"/>
</dbReference>
<reference evidence="2 3" key="1">
    <citation type="journal article" date="2017" name="Nat. Commun.">
        <title>In situ click chemistry generation of cyclooxygenase-2 inhibitors.</title>
        <authorList>
            <person name="Bhardwaj A."/>
            <person name="Kaur J."/>
            <person name="Wuest M."/>
            <person name="Wuest F."/>
        </authorList>
    </citation>
    <scope>NUCLEOTIDE SEQUENCE [LARGE SCALE GENOMIC DNA]</scope>
    <source>
        <strain evidence="2">S2_018_000_R2_106</strain>
    </source>
</reference>
<evidence type="ECO:0000313" key="2">
    <source>
        <dbReference type="EMBL" id="TKW61786.1"/>
    </source>
</evidence>
<name>A0A6N4R4W7_BLAVI</name>
<feature type="transmembrane region" description="Helical" evidence="1">
    <location>
        <begin position="6"/>
        <end position="22"/>
    </location>
</feature>
<gene>
    <name evidence="2" type="ORF">DI628_03980</name>
</gene>
<sequence length="87" mass="10411">MIIFTIAMTIMVVCFRILFWMLKKLFGKKRKRLPTGQYVVVYPDGRELVELKADYGPTRLVPNTPQLQEKLMNNKRQNRFLRLLRKP</sequence>
<keyword evidence="1" id="KW-1133">Transmembrane helix</keyword>
<accession>A0A6N4R4W7</accession>
<keyword evidence="1" id="KW-0812">Transmembrane</keyword>
<evidence type="ECO:0000256" key="1">
    <source>
        <dbReference type="SAM" id="Phobius"/>
    </source>
</evidence>
<proteinExistence type="predicted"/>
<dbReference type="Proteomes" id="UP000320948">
    <property type="component" value="Unassembled WGS sequence"/>
</dbReference>
<keyword evidence="1" id="KW-0472">Membrane</keyword>